<evidence type="ECO:0000313" key="1">
    <source>
        <dbReference type="EMBL" id="CCD46934.1"/>
    </source>
</evidence>
<accession>G2Y2P4</accession>
<gene>
    <name evidence="1" type="ORF">BofuT4_uP038360.1</name>
</gene>
<reference evidence="2" key="1">
    <citation type="journal article" date="2011" name="PLoS Genet.">
        <title>Genomic analysis of the necrotrophic fungal pathogens Sclerotinia sclerotiorum and Botrytis cinerea.</title>
        <authorList>
            <person name="Amselem J."/>
            <person name="Cuomo C.A."/>
            <person name="van Kan J.A."/>
            <person name="Viaud M."/>
            <person name="Benito E.P."/>
            <person name="Couloux A."/>
            <person name="Coutinho P.M."/>
            <person name="de Vries R.P."/>
            <person name="Dyer P.S."/>
            <person name="Fillinger S."/>
            <person name="Fournier E."/>
            <person name="Gout L."/>
            <person name="Hahn M."/>
            <person name="Kohn L."/>
            <person name="Lapalu N."/>
            <person name="Plummer K.M."/>
            <person name="Pradier J.M."/>
            <person name="Quevillon E."/>
            <person name="Sharon A."/>
            <person name="Simon A."/>
            <person name="ten Have A."/>
            <person name="Tudzynski B."/>
            <person name="Tudzynski P."/>
            <person name="Wincker P."/>
            <person name="Andrew M."/>
            <person name="Anthouard V."/>
            <person name="Beever R.E."/>
            <person name="Beffa R."/>
            <person name="Benoit I."/>
            <person name="Bouzid O."/>
            <person name="Brault B."/>
            <person name="Chen Z."/>
            <person name="Choquer M."/>
            <person name="Collemare J."/>
            <person name="Cotton P."/>
            <person name="Danchin E.G."/>
            <person name="Da Silva C."/>
            <person name="Gautier A."/>
            <person name="Giraud C."/>
            <person name="Giraud T."/>
            <person name="Gonzalez C."/>
            <person name="Grossetete S."/>
            <person name="Guldener U."/>
            <person name="Henrissat B."/>
            <person name="Howlett B.J."/>
            <person name="Kodira C."/>
            <person name="Kretschmer M."/>
            <person name="Lappartient A."/>
            <person name="Leroch M."/>
            <person name="Levis C."/>
            <person name="Mauceli E."/>
            <person name="Neuveglise C."/>
            <person name="Oeser B."/>
            <person name="Pearson M."/>
            <person name="Poulain J."/>
            <person name="Poussereau N."/>
            <person name="Quesneville H."/>
            <person name="Rascle C."/>
            <person name="Schumacher J."/>
            <person name="Segurens B."/>
            <person name="Sexton A."/>
            <person name="Silva E."/>
            <person name="Sirven C."/>
            <person name="Soanes D.M."/>
            <person name="Talbot N.J."/>
            <person name="Templeton M."/>
            <person name="Yandava C."/>
            <person name="Yarden O."/>
            <person name="Zeng Q."/>
            <person name="Rollins J.A."/>
            <person name="Lebrun M.H."/>
            <person name="Dickman M."/>
        </authorList>
    </citation>
    <scope>NUCLEOTIDE SEQUENCE [LARGE SCALE GENOMIC DNA]</scope>
    <source>
        <strain evidence="2">T4</strain>
    </source>
</reference>
<dbReference type="EMBL" id="FQ790285">
    <property type="protein sequence ID" value="CCD46934.1"/>
    <property type="molecule type" value="Genomic_DNA"/>
</dbReference>
<dbReference type="Proteomes" id="UP000008177">
    <property type="component" value="Unplaced contigs"/>
</dbReference>
<dbReference type="HOGENOM" id="CLU_3050057_0_0_1"/>
<dbReference type="InParanoid" id="G2Y2P4"/>
<dbReference type="AlphaFoldDB" id="G2Y2P4"/>
<evidence type="ECO:0000313" key="2">
    <source>
        <dbReference type="Proteomes" id="UP000008177"/>
    </source>
</evidence>
<proteinExistence type="predicted"/>
<sequence length="54" mass="5938">MDTISGVISNLSREKQAQMRLTAGTNDDLPRKIKASIDINSVATSMTSKKRARM</sequence>
<organism evidence="1 2">
    <name type="scientific">Botryotinia fuckeliana (strain T4)</name>
    <name type="common">Noble rot fungus</name>
    <name type="synonym">Botrytis cinerea</name>
    <dbReference type="NCBI Taxonomy" id="999810"/>
    <lineage>
        <taxon>Eukaryota</taxon>
        <taxon>Fungi</taxon>
        <taxon>Dikarya</taxon>
        <taxon>Ascomycota</taxon>
        <taxon>Pezizomycotina</taxon>
        <taxon>Leotiomycetes</taxon>
        <taxon>Helotiales</taxon>
        <taxon>Sclerotiniaceae</taxon>
        <taxon>Botrytis</taxon>
    </lineage>
</organism>
<name>G2Y2P4_BOTF4</name>
<protein>
    <submittedName>
        <fullName evidence="1">Uncharacterized protein</fullName>
    </submittedName>
</protein>